<dbReference type="GO" id="GO:0005634">
    <property type="term" value="C:nucleus"/>
    <property type="evidence" value="ECO:0007669"/>
    <property type="project" value="InterPro"/>
</dbReference>
<feature type="region of interest" description="Disordered" evidence="6">
    <location>
        <begin position="374"/>
        <end position="398"/>
    </location>
</feature>
<evidence type="ECO:0000256" key="5">
    <source>
        <dbReference type="ARBA" id="ARBA00023242"/>
    </source>
</evidence>
<protein>
    <recommendedName>
        <fullName evidence="7">Aflatoxin regulatory protein domain-containing protein</fullName>
    </recommendedName>
</protein>
<evidence type="ECO:0000256" key="6">
    <source>
        <dbReference type="SAM" id="MobiDB-lite"/>
    </source>
</evidence>
<dbReference type="GO" id="GO:0003677">
    <property type="term" value="F:DNA binding"/>
    <property type="evidence" value="ECO:0007669"/>
    <property type="project" value="UniProtKB-KW"/>
</dbReference>
<reference evidence="8" key="1">
    <citation type="submission" date="2023-08" db="EMBL/GenBank/DDBJ databases">
        <title>Black Yeasts Isolated from many extreme environments.</title>
        <authorList>
            <person name="Coleine C."/>
            <person name="Stajich J.E."/>
            <person name="Selbmann L."/>
        </authorList>
    </citation>
    <scope>NUCLEOTIDE SEQUENCE</scope>
    <source>
        <strain evidence="8">CCFEE 5810</strain>
    </source>
</reference>
<keyword evidence="5" id="KW-0539">Nucleus</keyword>
<dbReference type="Proteomes" id="UP001310594">
    <property type="component" value="Unassembled WGS sequence"/>
</dbReference>
<dbReference type="Pfam" id="PF08493">
    <property type="entry name" value="AflR"/>
    <property type="match status" value="1"/>
</dbReference>
<evidence type="ECO:0000259" key="7">
    <source>
        <dbReference type="Pfam" id="PF08493"/>
    </source>
</evidence>
<name>A0AAN7WJI7_9PEZI</name>
<dbReference type="GO" id="GO:0046872">
    <property type="term" value="F:metal ion binding"/>
    <property type="evidence" value="ECO:0007669"/>
    <property type="project" value="UniProtKB-KW"/>
</dbReference>
<dbReference type="EMBL" id="JAVRQU010000002">
    <property type="protein sequence ID" value="KAK5706866.1"/>
    <property type="molecule type" value="Genomic_DNA"/>
</dbReference>
<keyword evidence="2" id="KW-0805">Transcription regulation</keyword>
<organism evidence="8 9">
    <name type="scientific">Elasticomyces elasticus</name>
    <dbReference type="NCBI Taxonomy" id="574655"/>
    <lineage>
        <taxon>Eukaryota</taxon>
        <taxon>Fungi</taxon>
        <taxon>Dikarya</taxon>
        <taxon>Ascomycota</taxon>
        <taxon>Pezizomycotina</taxon>
        <taxon>Dothideomycetes</taxon>
        <taxon>Dothideomycetidae</taxon>
        <taxon>Mycosphaerellales</taxon>
        <taxon>Teratosphaeriaceae</taxon>
        <taxon>Elasticomyces</taxon>
    </lineage>
</organism>
<feature type="compositionally biased region" description="Basic and acidic residues" evidence="6">
    <location>
        <begin position="469"/>
        <end position="483"/>
    </location>
</feature>
<evidence type="ECO:0000256" key="3">
    <source>
        <dbReference type="ARBA" id="ARBA00023125"/>
    </source>
</evidence>
<feature type="domain" description="Aflatoxin regulatory protein" evidence="7">
    <location>
        <begin position="292"/>
        <end position="383"/>
    </location>
</feature>
<keyword evidence="3" id="KW-0238">DNA-binding</keyword>
<sequence>MSDSGTMTHAFGSPCTTVPDVDRDDSTSCQSLSGHVTKKVKGRSKSKSIHPAHGEENNNVRLRNSCRSCANSTRSLDCAYLQSKRPGRVPGRGQASQLADLSSAEVAQLAKSINDYGGSANFPSAVDFGLEGYGAVFGRQRTDSGFSVPSTGNIDFNVFGTPISEETSTDLFCAGNAPTAPMGSSGEVSSLEDMVSSDWMMSELNLADLNSWWTDSVNDFSNDSLSLTTSNYTSLSGSTEPSSLAPSSSSSTVHLRDLLEPTAVLQSSGQERKQPPSPVQPHLFGPGNATTSCACMSQALDLLKTLSGTDQPELLSASVDSYTQRVLLQNQQDIDVNLAILECRACSNDRYLLMILLMIAAKILARYVSAAASCGSRDPGSESSTAMQGEEETTVVSEHADRLMEMSRTWGGFCMMLPATRGNGAAQSPSREAVQRVLRQLHRVQKLISHLAIRRKSLGGHGTATHCVADPRESSRTDHDRKSNSSQIGSKRPLPSDSTPGPTTAIPLPFIALESVEADIRNGLSGLSAVMRSLLSNS</sequence>
<comment type="caution">
    <text evidence="8">The sequence shown here is derived from an EMBL/GenBank/DDBJ whole genome shotgun (WGS) entry which is preliminary data.</text>
</comment>
<dbReference type="PRINTS" id="PR00755">
    <property type="entry name" value="AFLATOXINBRP"/>
</dbReference>
<keyword evidence="4" id="KW-0804">Transcription</keyword>
<proteinExistence type="predicted"/>
<feature type="region of interest" description="Disordered" evidence="6">
    <location>
        <begin position="461"/>
        <end position="503"/>
    </location>
</feature>
<keyword evidence="1" id="KW-0479">Metal-binding</keyword>
<dbReference type="AlphaFoldDB" id="A0AAN7WJI7"/>
<feature type="region of interest" description="Disordered" evidence="6">
    <location>
        <begin position="265"/>
        <end position="284"/>
    </location>
</feature>
<gene>
    <name evidence="8" type="ORF">LTR97_001858</name>
</gene>
<feature type="region of interest" description="Disordered" evidence="6">
    <location>
        <begin position="1"/>
        <end position="58"/>
    </location>
</feature>
<evidence type="ECO:0000313" key="8">
    <source>
        <dbReference type="EMBL" id="KAK5706866.1"/>
    </source>
</evidence>
<evidence type="ECO:0000256" key="1">
    <source>
        <dbReference type="ARBA" id="ARBA00022723"/>
    </source>
</evidence>
<accession>A0AAN7WJI7</accession>
<dbReference type="InterPro" id="IPR013700">
    <property type="entry name" value="AflR"/>
</dbReference>
<feature type="region of interest" description="Disordered" evidence="6">
    <location>
        <begin position="232"/>
        <end position="251"/>
    </location>
</feature>
<evidence type="ECO:0000256" key="2">
    <source>
        <dbReference type="ARBA" id="ARBA00023015"/>
    </source>
</evidence>
<evidence type="ECO:0000313" key="9">
    <source>
        <dbReference type="Proteomes" id="UP001310594"/>
    </source>
</evidence>
<dbReference type="GO" id="GO:0006355">
    <property type="term" value="P:regulation of DNA-templated transcription"/>
    <property type="evidence" value="ECO:0007669"/>
    <property type="project" value="InterPro"/>
</dbReference>
<dbReference type="GO" id="GO:0045122">
    <property type="term" value="P:aflatoxin biosynthetic process"/>
    <property type="evidence" value="ECO:0007669"/>
    <property type="project" value="InterPro"/>
</dbReference>
<feature type="compositionally biased region" description="Basic residues" evidence="6">
    <location>
        <begin position="36"/>
        <end position="50"/>
    </location>
</feature>
<evidence type="ECO:0000256" key="4">
    <source>
        <dbReference type="ARBA" id="ARBA00023163"/>
    </source>
</evidence>